<evidence type="ECO:0000256" key="7">
    <source>
        <dbReference type="ARBA" id="ARBA00023157"/>
    </source>
</evidence>
<evidence type="ECO:0000256" key="5">
    <source>
        <dbReference type="ARBA" id="ARBA00022734"/>
    </source>
</evidence>
<evidence type="ECO:0000313" key="9">
    <source>
        <dbReference type="EMBL" id="KAJ8309679.1"/>
    </source>
</evidence>
<comment type="similarity">
    <text evidence="2">Belongs to the fucolectin family.</text>
</comment>
<comment type="function">
    <text evidence="1">Acts as a defensive agent. Recognizes blood group fucosylated oligosaccharides including A, B, H and Lewis B-type antigens. Does not recognize Lewis A antigen and has low affinity for monovalent haptens.</text>
</comment>
<dbReference type="SUPFAM" id="SSF49785">
    <property type="entry name" value="Galactose-binding domain-like"/>
    <property type="match status" value="1"/>
</dbReference>
<dbReference type="PANTHER" id="PTHR45713">
    <property type="entry name" value="FTP DOMAIN-CONTAINING PROTEIN"/>
    <property type="match status" value="1"/>
</dbReference>
<dbReference type="Pfam" id="PF22633">
    <property type="entry name" value="F5_F8_type_C_2"/>
    <property type="match status" value="1"/>
</dbReference>
<keyword evidence="10" id="KW-1185">Reference proteome</keyword>
<keyword evidence="7" id="KW-1015">Disulfide bond</keyword>
<comment type="subunit">
    <text evidence="3">Homotrimer.</text>
</comment>
<keyword evidence="6" id="KW-0106">Calcium</keyword>
<evidence type="ECO:0000256" key="4">
    <source>
        <dbReference type="ARBA" id="ARBA00022723"/>
    </source>
</evidence>
<dbReference type="InterPro" id="IPR006585">
    <property type="entry name" value="FTP1"/>
</dbReference>
<dbReference type="SMART" id="SM00607">
    <property type="entry name" value="FTP"/>
    <property type="match status" value="1"/>
</dbReference>
<dbReference type="PANTHER" id="PTHR45713:SF6">
    <property type="entry name" value="F5_8 TYPE C DOMAIN-CONTAINING PROTEIN"/>
    <property type="match status" value="1"/>
</dbReference>
<sequence length="299" mass="33869">MLYGRHMMIELSQYFFTASLILFWHQLPTIESSVNLALKKNTSQSSDFGGYPSSNAVDGQNKYCANKGFAHTNDSESEWWRVDLGEVCEIKTIQIFYRTNFLNRLDGYSINIKKSLNPVDTWQCYKDDIVGAPINSTQYHICRRLGRYVVFSREKKIIDYRRDRAVINLCELEVYGCPQSRYGDNCTLNCSIGCLYSRCDPDNGHCNCSSNKWKGDRCNEIMCGNDYYIDGGNYISCPSGCLGGKCNQENGECHHGCKSQFYGKICNLTCPPNCNNTYCSRDNGSCIGCKSVLMVKIAI</sequence>
<evidence type="ECO:0000313" key="10">
    <source>
        <dbReference type="Proteomes" id="UP001217089"/>
    </source>
</evidence>
<dbReference type="Proteomes" id="UP001217089">
    <property type="component" value="Unassembled WGS sequence"/>
</dbReference>
<dbReference type="InterPro" id="IPR051941">
    <property type="entry name" value="BG_Antigen-Binding_Lectin"/>
</dbReference>
<evidence type="ECO:0000256" key="6">
    <source>
        <dbReference type="ARBA" id="ARBA00022837"/>
    </source>
</evidence>
<organism evidence="9 10">
    <name type="scientific">Tegillarca granosa</name>
    <name type="common">Malaysian cockle</name>
    <name type="synonym">Anadara granosa</name>
    <dbReference type="NCBI Taxonomy" id="220873"/>
    <lineage>
        <taxon>Eukaryota</taxon>
        <taxon>Metazoa</taxon>
        <taxon>Spiralia</taxon>
        <taxon>Lophotrochozoa</taxon>
        <taxon>Mollusca</taxon>
        <taxon>Bivalvia</taxon>
        <taxon>Autobranchia</taxon>
        <taxon>Pteriomorphia</taxon>
        <taxon>Arcoida</taxon>
        <taxon>Arcoidea</taxon>
        <taxon>Arcidae</taxon>
        <taxon>Tegillarca</taxon>
    </lineage>
</organism>
<comment type="caution">
    <text evidence="9">The sequence shown here is derived from an EMBL/GenBank/DDBJ whole genome shotgun (WGS) entry which is preliminary data.</text>
</comment>
<reference evidence="9 10" key="1">
    <citation type="submission" date="2022-12" db="EMBL/GenBank/DDBJ databases">
        <title>Chromosome-level genome of Tegillarca granosa.</title>
        <authorList>
            <person name="Kim J."/>
        </authorList>
    </citation>
    <scope>NUCLEOTIDE SEQUENCE [LARGE SCALE GENOMIC DNA]</scope>
    <source>
        <strain evidence="9">Teg-2019</strain>
        <tissue evidence="9">Adductor muscle</tissue>
    </source>
</reference>
<gene>
    <name evidence="9" type="ORF">KUTeg_011544</name>
</gene>
<keyword evidence="4" id="KW-0479">Metal-binding</keyword>
<evidence type="ECO:0000256" key="2">
    <source>
        <dbReference type="ARBA" id="ARBA00010147"/>
    </source>
</evidence>
<name>A0ABQ9EWW7_TEGGR</name>
<dbReference type="Gene3D" id="2.60.120.260">
    <property type="entry name" value="Galactose-binding domain-like"/>
    <property type="match status" value="1"/>
</dbReference>
<accession>A0ABQ9EWW7</accession>
<protein>
    <recommendedName>
        <fullName evidence="8">Fucolectin tachylectin-4 pentraxin-1 domain-containing protein</fullName>
    </recommendedName>
</protein>
<feature type="domain" description="Fucolectin tachylectin-4 pentraxin-1" evidence="8">
    <location>
        <begin position="33"/>
        <end position="180"/>
    </location>
</feature>
<evidence type="ECO:0000259" key="8">
    <source>
        <dbReference type="SMART" id="SM00607"/>
    </source>
</evidence>
<dbReference type="EMBL" id="JARBDR010000640">
    <property type="protein sequence ID" value="KAJ8309679.1"/>
    <property type="molecule type" value="Genomic_DNA"/>
</dbReference>
<proteinExistence type="inferred from homology"/>
<evidence type="ECO:0000256" key="3">
    <source>
        <dbReference type="ARBA" id="ARBA00011233"/>
    </source>
</evidence>
<evidence type="ECO:0000256" key="1">
    <source>
        <dbReference type="ARBA" id="ARBA00002219"/>
    </source>
</evidence>
<keyword evidence="5" id="KW-0430">Lectin</keyword>
<dbReference type="InterPro" id="IPR008979">
    <property type="entry name" value="Galactose-bd-like_sf"/>
</dbReference>